<reference evidence="2 3" key="1">
    <citation type="submission" date="2018-06" db="EMBL/GenBank/DDBJ databases">
        <title>Comparative genomics reveals the genomic features of Rhizophagus irregularis, R. cerebriforme, R. diaphanum and Gigaspora rosea, and their symbiotic lifestyle signature.</title>
        <authorList>
            <person name="Morin E."/>
            <person name="San Clemente H."/>
            <person name="Chen E.C.H."/>
            <person name="De La Providencia I."/>
            <person name="Hainaut M."/>
            <person name="Kuo A."/>
            <person name="Kohler A."/>
            <person name="Murat C."/>
            <person name="Tang N."/>
            <person name="Roy S."/>
            <person name="Loubradou J."/>
            <person name="Henrissat B."/>
            <person name="Grigoriev I.V."/>
            <person name="Corradi N."/>
            <person name="Roux C."/>
            <person name="Martin F.M."/>
        </authorList>
    </citation>
    <scope>NUCLEOTIDE SEQUENCE [LARGE SCALE GENOMIC DNA]</scope>
    <source>
        <strain evidence="2 3">DAOM 227022</strain>
    </source>
</reference>
<feature type="region of interest" description="Disordered" evidence="1">
    <location>
        <begin position="44"/>
        <end position="83"/>
    </location>
</feature>
<accession>A0A397S576</accession>
<keyword evidence="3" id="KW-1185">Reference proteome</keyword>
<dbReference type="AlphaFoldDB" id="A0A397S576"/>
<comment type="caution">
    <text evidence="2">The sequence shown here is derived from an EMBL/GenBank/DDBJ whole genome shotgun (WGS) entry which is preliminary data.</text>
</comment>
<gene>
    <name evidence="2" type="ORF">C1645_810360</name>
</gene>
<evidence type="ECO:0000313" key="2">
    <source>
        <dbReference type="EMBL" id="RIA80642.1"/>
    </source>
</evidence>
<feature type="compositionally biased region" description="Polar residues" evidence="1">
    <location>
        <begin position="47"/>
        <end position="67"/>
    </location>
</feature>
<sequence length="215" mass="24553">MASTEIENENELVDWIEEAIENNHIRFYEYEKFSNIQEIGSGGEQPSILNLNNQPKEQPSVLKPNNQSEERPSVLKSNNQSEEQPSVLISNIRLEERASELGSFHGELSQLIKKFNEMIANDFNASDLDSLHTELSSLTKKFNELIVTSDVGHVTEQFVSNTSKRSSKSEYSLPEIKPIEVEPTSVKVTEKDLDASVYEITKIYLKFLVLYWIII</sequence>
<evidence type="ECO:0000256" key="1">
    <source>
        <dbReference type="SAM" id="MobiDB-lite"/>
    </source>
</evidence>
<dbReference type="EMBL" id="QKYT01000927">
    <property type="protein sequence ID" value="RIA80642.1"/>
    <property type="molecule type" value="Genomic_DNA"/>
</dbReference>
<proteinExistence type="predicted"/>
<evidence type="ECO:0000313" key="3">
    <source>
        <dbReference type="Proteomes" id="UP000265703"/>
    </source>
</evidence>
<dbReference type="Proteomes" id="UP000265703">
    <property type="component" value="Unassembled WGS sequence"/>
</dbReference>
<protein>
    <submittedName>
        <fullName evidence="2">Uncharacterized protein</fullName>
    </submittedName>
</protein>
<organism evidence="2 3">
    <name type="scientific">Glomus cerebriforme</name>
    <dbReference type="NCBI Taxonomy" id="658196"/>
    <lineage>
        <taxon>Eukaryota</taxon>
        <taxon>Fungi</taxon>
        <taxon>Fungi incertae sedis</taxon>
        <taxon>Mucoromycota</taxon>
        <taxon>Glomeromycotina</taxon>
        <taxon>Glomeromycetes</taxon>
        <taxon>Glomerales</taxon>
        <taxon>Glomeraceae</taxon>
        <taxon>Glomus</taxon>
    </lineage>
</organism>
<name>A0A397S576_9GLOM</name>